<dbReference type="Proteomes" id="UP000182652">
    <property type="component" value="Unassembled WGS sequence"/>
</dbReference>
<gene>
    <name evidence="2" type="ORF">SAMN04489745_0368</name>
</gene>
<evidence type="ECO:0000313" key="2">
    <source>
        <dbReference type="EMBL" id="SEB49455.1"/>
    </source>
</evidence>
<keyword evidence="1" id="KW-0472">Membrane</keyword>
<feature type="transmembrane region" description="Helical" evidence="1">
    <location>
        <begin position="80"/>
        <end position="100"/>
    </location>
</feature>
<dbReference type="AlphaFoldDB" id="A0A1H4JUA7"/>
<evidence type="ECO:0000313" key="3">
    <source>
        <dbReference type="Proteomes" id="UP000182652"/>
    </source>
</evidence>
<keyword evidence="1" id="KW-1133">Transmembrane helix</keyword>
<evidence type="ECO:0000256" key="1">
    <source>
        <dbReference type="SAM" id="Phobius"/>
    </source>
</evidence>
<dbReference type="STRING" id="156980.SAMN04489745_0368"/>
<protein>
    <submittedName>
        <fullName evidence="2">Thiosulfate dehydrogenase [quinone] large subunit</fullName>
    </submittedName>
</protein>
<dbReference type="EMBL" id="FNSN01000003">
    <property type="protein sequence ID" value="SEB49455.1"/>
    <property type="molecule type" value="Genomic_DNA"/>
</dbReference>
<sequence length="176" mass="18974">MPSRSPRERTLCPTEATGRAAAVLRILLGAIFSWSFLDKLFGLGFDTQPCESLLAGVSPTREYLEQLDGWFAGPLESLAGLRWVDFGFMGGLGLLGLMLLAGIGLRAAAWCGTPLLVLMWLSALPLQQNPALDEHVIYAAALFALAASDAGRTWGFACRWRAFLAARAPRLLPILG</sequence>
<name>A0A1H4JUA7_9MICC</name>
<reference evidence="2 3" key="1">
    <citation type="submission" date="2016-10" db="EMBL/GenBank/DDBJ databases">
        <authorList>
            <person name="de Groot N.N."/>
        </authorList>
    </citation>
    <scope>NUCLEOTIDE SEQUENCE [LARGE SCALE GENOMIC DNA]</scope>
    <source>
        <strain evidence="2 3">DSM 10495</strain>
    </source>
</reference>
<feature type="transmembrane region" description="Helical" evidence="1">
    <location>
        <begin position="136"/>
        <end position="157"/>
    </location>
</feature>
<accession>A0A1H4JUA7</accession>
<feature type="transmembrane region" description="Helical" evidence="1">
    <location>
        <begin position="20"/>
        <end position="37"/>
    </location>
</feature>
<keyword evidence="1" id="KW-0812">Transmembrane</keyword>
<organism evidence="2 3">
    <name type="scientific">Arthrobacter woluwensis</name>
    <dbReference type="NCBI Taxonomy" id="156980"/>
    <lineage>
        <taxon>Bacteria</taxon>
        <taxon>Bacillati</taxon>
        <taxon>Actinomycetota</taxon>
        <taxon>Actinomycetes</taxon>
        <taxon>Micrococcales</taxon>
        <taxon>Micrococcaceae</taxon>
        <taxon>Arthrobacter</taxon>
    </lineage>
</organism>
<proteinExistence type="predicted"/>
<dbReference type="RefSeq" id="WP_066213290.1">
    <property type="nucleotide sequence ID" value="NZ_FNSN01000003.1"/>
</dbReference>
<feature type="transmembrane region" description="Helical" evidence="1">
    <location>
        <begin position="107"/>
        <end position="124"/>
    </location>
</feature>
<keyword evidence="3" id="KW-1185">Reference proteome</keyword>